<name>A0A5N6Y1N0_9EURO</name>
<protein>
    <submittedName>
        <fullName evidence="1">Uncharacterized protein</fullName>
    </submittedName>
</protein>
<organism evidence="1">
    <name type="scientific">Aspergillus arachidicola</name>
    <dbReference type="NCBI Taxonomy" id="656916"/>
    <lineage>
        <taxon>Eukaryota</taxon>
        <taxon>Fungi</taxon>
        <taxon>Dikarya</taxon>
        <taxon>Ascomycota</taxon>
        <taxon>Pezizomycotina</taxon>
        <taxon>Eurotiomycetes</taxon>
        <taxon>Eurotiomycetidae</taxon>
        <taxon>Eurotiales</taxon>
        <taxon>Aspergillaceae</taxon>
        <taxon>Aspergillus</taxon>
        <taxon>Aspergillus subgen. Circumdati</taxon>
    </lineage>
</organism>
<reference evidence="1" key="1">
    <citation type="submission" date="2019-04" db="EMBL/GenBank/DDBJ databases">
        <title>Friends and foes A comparative genomics study of 23 Aspergillus species from section Flavi.</title>
        <authorList>
            <consortium name="DOE Joint Genome Institute"/>
            <person name="Kjaerbolling I."/>
            <person name="Vesth T."/>
            <person name="Frisvad J.C."/>
            <person name="Nybo J.L."/>
            <person name="Theobald S."/>
            <person name="Kildgaard S."/>
            <person name="Isbrandt T."/>
            <person name="Kuo A."/>
            <person name="Sato A."/>
            <person name="Lyhne E.K."/>
            <person name="Kogle M.E."/>
            <person name="Wiebenga A."/>
            <person name="Kun R.S."/>
            <person name="Lubbers R.J."/>
            <person name="Makela M.R."/>
            <person name="Barry K."/>
            <person name="Chovatia M."/>
            <person name="Clum A."/>
            <person name="Daum C."/>
            <person name="Haridas S."/>
            <person name="He G."/>
            <person name="LaButti K."/>
            <person name="Lipzen A."/>
            <person name="Mondo S."/>
            <person name="Riley R."/>
            <person name="Salamov A."/>
            <person name="Simmons B.A."/>
            <person name="Magnuson J.K."/>
            <person name="Henrissat B."/>
            <person name="Mortensen U.H."/>
            <person name="Larsen T.O."/>
            <person name="Devries R.P."/>
            <person name="Grigoriev I.V."/>
            <person name="Machida M."/>
            <person name="Baker S.E."/>
            <person name="Andersen M.R."/>
        </authorList>
    </citation>
    <scope>NUCLEOTIDE SEQUENCE</scope>
    <source>
        <strain evidence="1">CBS 117612</strain>
    </source>
</reference>
<proteinExistence type="predicted"/>
<dbReference type="AlphaFoldDB" id="A0A5N6Y1N0"/>
<accession>A0A5N6Y1N0</accession>
<evidence type="ECO:0000313" key="1">
    <source>
        <dbReference type="EMBL" id="KAE8338683.1"/>
    </source>
</evidence>
<dbReference type="EMBL" id="ML737164">
    <property type="protein sequence ID" value="KAE8338683.1"/>
    <property type="molecule type" value="Genomic_DNA"/>
</dbReference>
<gene>
    <name evidence="1" type="ORF">BDV24DRAFT_137491</name>
</gene>
<sequence>MASDNLSQSGRTIVIPLLSRCRRLKLHFKFVATMSQGSYVDGLTLSCPLRQKKNNALDMYTYQG</sequence>
<dbReference type="Proteomes" id="UP000325558">
    <property type="component" value="Unassembled WGS sequence"/>
</dbReference>